<evidence type="ECO:0000313" key="1">
    <source>
        <dbReference type="EMBL" id="CCD50877.1"/>
    </source>
</evidence>
<dbReference type="EMBL" id="FQ790330">
    <property type="protein sequence ID" value="CCD50877.1"/>
    <property type="molecule type" value="Genomic_DNA"/>
</dbReference>
<name>G2YGH9_BOTF4</name>
<organism evidence="1 2">
    <name type="scientific">Botryotinia fuckeliana (strain T4)</name>
    <name type="common">Noble rot fungus</name>
    <name type="synonym">Botrytis cinerea</name>
    <dbReference type="NCBI Taxonomy" id="999810"/>
    <lineage>
        <taxon>Eukaryota</taxon>
        <taxon>Fungi</taxon>
        <taxon>Dikarya</taxon>
        <taxon>Ascomycota</taxon>
        <taxon>Pezizomycotina</taxon>
        <taxon>Leotiomycetes</taxon>
        <taxon>Helotiales</taxon>
        <taxon>Sclerotiniaceae</taxon>
        <taxon>Botrytis</taxon>
    </lineage>
</organism>
<gene>
    <name evidence="1" type="ORF">BofuT4_P086560.1</name>
</gene>
<dbReference type="Proteomes" id="UP000008177">
    <property type="component" value="Unplaced contigs"/>
</dbReference>
<accession>G2YGH9</accession>
<evidence type="ECO:0000313" key="2">
    <source>
        <dbReference type="Proteomes" id="UP000008177"/>
    </source>
</evidence>
<proteinExistence type="predicted"/>
<sequence>MNQMMGIPVAILMSSDPCTIDFSIVRATISSGAMIILRENNFAAIPFHRGGDGDGVGEAYLIFVCRRDLLIEVLNRRGAIKLPIACVLKGTGRHRRKGGGAKNISRLLFGNVYRLSR</sequence>
<protein>
    <submittedName>
        <fullName evidence="1">Uncharacterized protein</fullName>
    </submittedName>
</protein>
<dbReference type="HOGENOM" id="CLU_2084499_0_0_1"/>
<dbReference type="InParanoid" id="G2YGH9"/>
<reference evidence="2" key="1">
    <citation type="journal article" date="2011" name="PLoS Genet.">
        <title>Genomic analysis of the necrotrophic fungal pathogens Sclerotinia sclerotiorum and Botrytis cinerea.</title>
        <authorList>
            <person name="Amselem J."/>
            <person name="Cuomo C.A."/>
            <person name="van Kan J.A."/>
            <person name="Viaud M."/>
            <person name="Benito E.P."/>
            <person name="Couloux A."/>
            <person name="Coutinho P.M."/>
            <person name="de Vries R.P."/>
            <person name="Dyer P.S."/>
            <person name="Fillinger S."/>
            <person name="Fournier E."/>
            <person name="Gout L."/>
            <person name="Hahn M."/>
            <person name="Kohn L."/>
            <person name="Lapalu N."/>
            <person name="Plummer K.M."/>
            <person name="Pradier J.M."/>
            <person name="Quevillon E."/>
            <person name="Sharon A."/>
            <person name="Simon A."/>
            <person name="ten Have A."/>
            <person name="Tudzynski B."/>
            <person name="Tudzynski P."/>
            <person name="Wincker P."/>
            <person name="Andrew M."/>
            <person name="Anthouard V."/>
            <person name="Beever R.E."/>
            <person name="Beffa R."/>
            <person name="Benoit I."/>
            <person name="Bouzid O."/>
            <person name="Brault B."/>
            <person name="Chen Z."/>
            <person name="Choquer M."/>
            <person name="Collemare J."/>
            <person name="Cotton P."/>
            <person name="Danchin E.G."/>
            <person name="Da Silva C."/>
            <person name="Gautier A."/>
            <person name="Giraud C."/>
            <person name="Giraud T."/>
            <person name="Gonzalez C."/>
            <person name="Grossetete S."/>
            <person name="Guldener U."/>
            <person name="Henrissat B."/>
            <person name="Howlett B.J."/>
            <person name="Kodira C."/>
            <person name="Kretschmer M."/>
            <person name="Lappartient A."/>
            <person name="Leroch M."/>
            <person name="Levis C."/>
            <person name="Mauceli E."/>
            <person name="Neuveglise C."/>
            <person name="Oeser B."/>
            <person name="Pearson M."/>
            <person name="Poulain J."/>
            <person name="Poussereau N."/>
            <person name="Quesneville H."/>
            <person name="Rascle C."/>
            <person name="Schumacher J."/>
            <person name="Segurens B."/>
            <person name="Sexton A."/>
            <person name="Silva E."/>
            <person name="Sirven C."/>
            <person name="Soanes D.M."/>
            <person name="Talbot N.J."/>
            <person name="Templeton M."/>
            <person name="Yandava C."/>
            <person name="Yarden O."/>
            <person name="Zeng Q."/>
            <person name="Rollins J.A."/>
            <person name="Lebrun M.H."/>
            <person name="Dickman M."/>
        </authorList>
    </citation>
    <scope>NUCLEOTIDE SEQUENCE [LARGE SCALE GENOMIC DNA]</scope>
    <source>
        <strain evidence="2">T4</strain>
    </source>
</reference>
<dbReference type="AlphaFoldDB" id="G2YGH9"/>